<dbReference type="GO" id="GO:0000271">
    <property type="term" value="P:polysaccharide biosynthetic process"/>
    <property type="evidence" value="ECO:0007669"/>
    <property type="project" value="UniProtKB-KW"/>
</dbReference>
<dbReference type="Proteomes" id="UP000272706">
    <property type="component" value="Unassembled WGS sequence"/>
</dbReference>
<keyword evidence="11" id="KW-1185">Reference proteome</keyword>
<name>A0A3A5KCF2_9HYPH</name>
<evidence type="ECO:0000256" key="4">
    <source>
        <dbReference type="ARBA" id="ARBA00022692"/>
    </source>
</evidence>
<evidence type="ECO:0000259" key="9">
    <source>
        <dbReference type="Pfam" id="PF02397"/>
    </source>
</evidence>
<keyword evidence="6 8" id="KW-0472">Membrane</keyword>
<evidence type="ECO:0000256" key="2">
    <source>
        <dbReference type="ARBA" id="ARBA00006464"/>
    </source>
</evidence>
<dbReference type="GO" id="GO:0016020">
    <property type="term" value="C:membrane"/>
    <property type="evidence" value="ECO:0007669"/>
    <property type="project" value="UniProtKB-SubCell"/>
</dbReference>
<comment type="subcellular location">
    <subcellularLocation>
        <location evidence="1">Membrane</location>
        <topology evidence="1">Multi-pass membrane protein</topology>
    </subcellularLocation>
</comment>
<evidence type="ECO:0000256" key="8">
    <source>
        <dbReference type="SAM" id="Phobius"/>
    </source>
</evidence>
<evidence type="ECO:0000256" key="7">
    <source>
        <dbReference type="ARBA" id="ARBA00023169"/>
    </source>
</evidence>
<keyword evidence="5 8" id="KW-1133">Transmembrane helix</keyword>
<feature type="transmembrane region" description="Helical" evidence="8">
    <location>
        <begin position="104"/>
        <end position="124"/>
    </location>
</feature>
<evidence type="ECO:0000256" key="5">
    <source>
        <dbReference type="ARBA" id="ARBA00022989"/>
    </source>
</evidence>
<keyword evidence="7" id="KW-0270">Exopolysaccharide synthesis</keyword>
<comment type="caution">
    <text evidence="10">The sequence shown here is derived from an EMBL/GenBank/DDBJ whole genome shotgun (WGS) entry which is preliminary data.</text>
</comment>
<dbReference type="Pfam" id="PF02397">
    <property type="entry name" value="Bac_transf"/>
    <property type="match status" value="1"/>
</dbReference>
<keyword evidence="4 8" id="KW-0812">Transmembrane</keyword>
<dbReference type="OrthoDB" id="9808602at2"/>
<evidence type="ECO:0000256" key="1">
    <source>
        <dbReference type="ARBA" id="ARBA00004141"/>
    </source>
</evidence>
<feature type="domain" description="Bacterial sugar transferase" evidence="9">
    <location>
        <begin position="300"/>
        <end position="483"/>
    </location>
</feature>
<dbReference type="GO" id="GO:0009242">
    <property type="term" value="P:colanic acid biosynthetic process"/>
    <property type="evidence" value="ECO:0007669"/>
    <property type="project" value="TreeGrafter"/>
</dbReference>
<dbReference type="InterPro" id="IPR017475">
    <property type="entry name" value="EPS_sugar_tfrase"/>
</dbReference>
<dbReference type="NCBIfam" id="TIGR03025">
    <property type="entry name" value="EPS_sugtrans"/>
    <property type="match status" value="1"/>
</dbReference>
<proteinExistence type="inferred from homology"/>
<accession>A0A3A5KCF2</accession>
<feature type="transmembrane region" description="Helical" evidence="8">
    <location>
        <begin position="136"/>
        <end position="158"/>
    </location>
</feature>
<evidence type="ECO:0000313" key="11">
    <source>
        <dbReference type="Proteomes" id="UP000272706"/>
    </source>
</evidence>
<dbReference type="InterPro" id="IPR003362">
    <property type="entry name" value="Bact_transf"/>
</dbReference>
<dbReference type="EMBL" id="QZWZ01000025">
    <property type="protein sequence ID" value="RJT32735.1"/>
    <property type="molecule type" value="Genomic_DNA"/>
</dbReference>
<organism evidence="10 11">
    <name type="scientific">Mesorhizobium waimense</name>
    <dbReference type="NCBI Taxonomy" id="1300307"/>
    <lineage>
        <taxon>Bacteria</taxon>
        <taxon>Pseudomonadati</taxon>
        <taxon>Pseudomonadota</taxon>
        <taxon>Alphaproteobacteria</taxon>
        <taxon>Hyphomicrobiales</taxon>
        <taxon>Phyllobacteriaceae</taxon>
        <taxon>Mesorhizobium</taxon>
    </lineage>
</organism>
<feature type="transmembrane region" description="Helical" evidence="8">
    <location>
        <begin position="72"/>
        <end position="92"/>
    </location>
</feature>
<feature type="transmembrane region" description="Helical" evidence="8">
    <location>
        <begin position="29"/>
        <end position="52"/>
    </location>
</feature>
<evidence type="ECO:0000256" key="3">
    <source>
        <dbReference type="ARBA" id="ARBA00022679"/>
    </source>
</evidence>
<evidence type="ECO:0000313" key="10">
    <source>
        <dbReference type="EMBL" id="RJT32735.1"/>
    </source>
</evidence>
<evidence type="ECO:0000256" key="6">
    <source>
        <dbReference type="ARBA" id="ARBA00023136"/>
    </source>
</evidence>
<dbReference type="PANTHER" id="PTHR30576:SF21">
    <property type="entry name" value="UDP-GLUCOSE:UNDECAPRENYL-PHOSPHATE GLUCOSE-1-PHOSPHATE TRANSFERASE"/>
    <property type="match status" value="1"/>
</dbReference>
<comment type="similarity">
    <text evidence="2">Belongs to the bacterial sugar transferase family.</text>
</comment>
<reference evidence="10 11" key="1">
    <citation type="submission" date="2018-09" db="EMBL/GenBank/DDBJ databases">
        <title>Mesorhizobium carmichaelinearum sp. nov. isolated from Carmichaelinea spp. root nodules in New Zealand.</title>
        <authorList>
            <person name="De Meyer S.E."/>
        </authorList>
    </citation>
    <scope>NUCLEOTIDE SEQUENCE [LARGE SCALE GENOMIC DNA]</scope>
    <source>
        <strain evidence="10 11">ICMP19557</strain>
    </source>
</reference>
<feature type="transmembrane region" description="Helical" evidence="8">
    <location>
        <begin position="302"/>
        <end position="328"/>
    </location>
</feature>
<sequence>MRHAPTQMRHASTQASRAFLKRSSEPLRLPMGAVCVFLATADFLLAETILLASNEVYHRHLGVSPSDIWETIYLSVTAGLVLVAFMAARGAYTVSGILDDHRVIKTLFTGWLFAFFAILWIAFLTKTTSTFSRGSLTLAFAVGFPILLPGHVALARVLKRLLAAEKLVLRTAYLFYAGVPGMEQGIIGKLGQQGIAVCGVSKIENRNGTIAAQSVRAGVAAAQAAFRFDPYGAVYLFCPWDQRKLIKRTLEEMSRLPLPIYLFADAFTDKILAGCSLHTGWQRAFEVQRAPLRPAERLLKRLFDVVLASLLLLFLFPLMAVVACAIALENGRPVLFQQTRRGFCGNPFNIYKFRSMTVQENGKEIRQAQRNDRRVTRLGRILRRSNIDELPQLFNVLRGEMSLVGPRPHAVAHDDTYSKVIESYAYRHRVKPGLTGWAQINGFRGETKELWRMEKRVEHDLWYIKSWSVRLDLKIIWTTALLLLSDRDVY</sequence>
<dbReference type="GO" id="GO:0089702">
    <property type="term" value="F:undecaprenyl-phosphate glucose phosphotransferase activity"/>
    <property type="evidence" value="ECO:0007669"/>
    <property type="project" value="TreeGrafter"/>
</dbReference>
<protein>
    <submittedName>
        <fullName evidence="10">Exopolysaccharide biosynthesis polyprenyl glycosylphosphotransferase</fullName>
    </submittedName>
</protein>
<gene>
    <name evidence="10" type="ORF">D3227_26535</name>
</gene>
<dbReference type="AlphaFoldDB" id="A0A3A5KCF2"/>
<keyword evidence="3 10" id="KW-0808">Transferase</keyword>
<dbReference type="PANTHER" id="PTHR30576">
    <property type="entry name" value="COLANIC BIOSYNTHESIS UDP-GLUCOSE LIPID CARRIER TRANSFERASE"/>
    <property type="match status" value="1"/>
</dbReference>